<dbReference type="Proteomes" id="UP001162164">
    <property type="component" value="Unassembled WGS sequence"/>
</dbReference>
<proteinExistence type="predicted"/>
<reference evidence="3" key="1">
    <citation type="journal article" date="2023" name="Insect Mol. Biol.">
        <title>Genome sequencing provides insights into the evolution of gene families encoding plant cell wall-degrading enzymes in longhorned beetles.</title>
        <authorList>
            <person name="Shin N.R."/>
            <person name="Okamura Y."/>
            <person name="Kirsch R."/>
            <person name="Pauchet Y."/>
        </authorList>
    </citation>
    <scope>NUCLEOTIDE SEQUENCE</scope>
    <source>
        <strain evidence="3">MMC_N1</strain>
    </source>
</reference>
<dbReference type="PANTHER" id="PTHR28358:SF1">
    <property type="entry name" value="TRANSMEMBRANE PROTEIN 127"/>
    <property type="match status" value="1"/>
</dbReference>
<feature type="transmembrane region" description="Helical" evidence="1">
    <location>
        <begin position="160"/>
        <end position="183"/>
    </location>
</feature>
<gene>
    <name evidence="3" type="ORF">NQ317_016433</name>
</gene>
<dbReference type="Pfam" id="PF20517">
    <property type="entry name" value="TMEM127"/>
    <property type="match status" value="1"/>
</dbReference>
<feature type="transmembrane region" description="Helical" evidence="1">
    <location>
        <begin position="84"/>
        <end position="105"/>
    </location>
</feature>
<dbReference type="InterPro" id="IPR046795">
    <property type="entry name" value="TMEM127_TM"/>
</dbReference>
<dbReference type="PANTHER" id="PTHR28358">
    <property type="entry name" value="TRANSMEMBRANE PROTEIN 127"/>
    <property type="match status" value="1"/>
</dbReference>
<organism evidence="3 4">
    <name type="scientific">Molorchus minor</name>
    <dbReference type="NCBI Taxonomy" id="1323400"/>
    <lineage>
        <taxon>Eukaryota</taxon>
        <taxon>Metazoa</taxon>
        <taxon>Ecdysozoa</taxon>
        <taxon>Arthropoda</taxon>
        <taxon>Hexapoda</taxon>
        <taxon>Insecta</taxon>
        <taxon>Pterygota</taxon>
        <taxon>Neoptera</taxon>
        <taxon>Endopterygota</taxon>
        <taxon>Coleoptera</taxon>
        <taxon>Polyphaga</taxon>
        <taxon>Cucujiformia</taxon>
        <taxon>Chrysomeloidea</taxon>
        <taxon>Cerambycidae</taxon>
        <taxon>Lamiinae</taxon>
        <taxon>Monochamini</taxon>
        <taxon>Molorchus</taxon>
    </lineage>
</organism>
<evidence type="ECO:0000259" key="2">
    <source>
        <dbReference type="Pfam" id="PF20517"/>
    </source>
</evidence>
<evidence type="ECO:0000313" key="3">
    <source>
        <dbReference type="EMBL" id="KAJ8983212.1"/>
    </source>
</evidence>
<accession>A0ABQ9K0U3</accession>
<protein>
    <recommendedName>
        <fullName evidence="2">Transmembrane protein 127 transmembrane region domain-containing protein</fullName>
    </recommendedName>
</protein>
<feature type="transmembrane region" description="Helical" evidence="1">
    <location>
        <begin position="117"/>
        <end position="140"/>
    </location>
</feature>
<keyword evidence="1" id="KW-1133">Transmembrane helix</keyword>
<keyword evidence="1" id="KW-0472">Membrane</keyword>
<keyword evidence="4" id="KW-1185">Reference proteome</keyword>
<dbReference type="InterPro" id="IPR033331">
    <property type="entry name" value="TMEM127"/>
</dbReference>
<keyword evidence="1" id="KW-0812">Transmembrane</keyword>
<feature type="non-terminal residue" evidence="3">
    <location>
        <position position="268"/>
    </location>
</feature>
<sequence>MARRVVGNLLELLHPKDDDRNLISAAFHMITITLISMSLVDLTWFNISGGVCVPFFWFGFTDKGIDYSDYDCINSTIVNMMRTTILLCFMAIIFALLGFFLDIIGPKSIMYRMARKYAVLGTCTGILWITAIISISYYIVIMLEDSFSKNYPTADPTVTYGLGFYLLAAAGCVTSVGIIYTLILPFNSSNYLRDDDRCLIDGFDEGLDTFNSPTPPPPYCIPPLRTRLDTNYYNLLTLVEKDPLPIEELIVLLSALNVIDNVVLSAVK</sequence>
<dbReference type="Gene3D" id="1.20.140.150">
    <property type="match status" value="1"/>
</dbReference>
<evidence type="ECO:0000313" key="4">
    <source>
        <dbReference type="Proteomes" id="UP001162164"/>
    </source>
</evidence>
<feature type="domain" description="Transmembrane protein 127 transmembrane region" evidence="2">
    <location>
        <begin position="72"/>
        <end position="182"/>
    </location>
</feature>
<dbReference type="EMBL" id="JAPWTJ010000089">
    <property type="protein sequence ID" value="KAJ8983212.1"/>
    <property type="molecule type" value="Genomic_DNA"/>
</dbReference>
<evidence type="ECO:0000256" key="1">
    <source>
        <dbReference type="SAM" id="Phobius"/>
    </source>
</evidence>
<comment type="caution">
    <text evidence="3">The sequence shown here is derived from an EMBL/GenBank/DDBJ whole genome shotgun (WGS) entry which is preliminary data.</text>
</comment>
<name>A0ABQ9K0U3_9CUCU</name>